<gene>
    <name evidence="4" type="ORF">ACFQNG_05305</name>
</gene>
<evidence type="ECO:0000259" key="3">
    <source>
        <dbReference type="Pfam" id="PF01370"/>
    </source>
</evidence>
<dbReference type="PANTHER" id="PTHR14097:SF7">
    <property type="entry name" value="OXIDOREDUCTASE HTATIP2"/>
    <property type="match status" value="1"/>
</dbReference>
<dbReference type="InterPro" id="IPR036291">
    <property type="entry name" value="NAD(P)-bd_dom_sf"/>
</dbReference>
<dbReference type="Pfam" id="PF01370">
    <property type="entry name" value="Epimerase"/>
    <property type="match status" value="1"/>
</dbReference>
<evidence type="ECO:0000256" key="1">
    <source>
        <dbReference type="ARBA" id="ARBA00004370"/>
    </source>
</evidence>
<dbReference type="SUPFAM" id="SSF51735">
    <property type="entry name" value="NAD(P)-binding Rossmann-fold domains"/>
    <property type="match status" value="1"/>
</dbReference>
<dbReference type="RefSeq" id="WP_379863842.1">
    <property type="nucleotide sequence ID" value="NZ_JBHTBW010000014.1"/>
</dbReference>
<sequence>MNKTALVLGATGLIGSHVTQLLLKDNRYKEVRLLVRKSTGIHHPKCREHLIDFADLESKPPLFAVDDLFCCLGTTMKKAQSKEAFRLVDYTYPLQVGQLAKSQGIQSYSLISSIGANPRSPFFYTRTKGELEEALTALDLPALHIFRPSLLLGERQETRLMEDLAQRLTPALNPLLVGPLRAYRPIKEATVAQAMVYQAQSGLTGTHVVESWEMEKLVASAT</sequence>
<keyword evidence="5" id="KW-1185">Reference proteome</keyword>
<name>A0ABW2RHW9_9BACL</name>
<dbReference type="PANTHER" id="PTHR14097">
    <property type="entry name" value="OXIDOREDUCTASE HTATIP2"/>
    <property type="match status" value="1"/>
</dbReference>
<feature type="domain" description="NAD-dependent epimerase/dehydratase" evidence="3">
    <location>
        <begin position="5"/>
        <end position="185"/>
    </location>
</feature>
<comment type="caution">
    <text evidence="4">The sequence shown here is derived from an EMBL/GenBank/DDBJ whole genome shotgun (WGS) entry which is preliminary data.</text>
</comment>
<dbReference type="EMBL" id="JBHTBW010000014">
    <property type="protein sequence ID" value="MFC7440561.1"/>
    <property type="molecule type" value="Genomic_DNA"/>
</dbReference>
<dbReference type="CDD" id="cd05250">
    <property type="entry name" value="CC3_like_SDR_a"/>
    <property type="match status" value="1"/>
</dbReference>
<accession>A0ABW2RHW9</accession>
<evidence type="ECO:0000256" key="2">
    <source>
        <dbReference type="ARBA" id="ARBA00023136"/>
    </source>
</evidence>
<protein>
    <submittedName>
        <fullName evidence="4">Oxidoreductase</fullName>
    </submittedName>
</protein>
<evidence type="ECO:0000313" key="5">
    <source>
        <dbReference type="Proteomes" id="UP001596500"/>
    </source>
</evidence>
<proteinExistence type="predicted"/>
<reference evidence="5" key="1">
    <citation type="journal article" date="2019" name="Int. J. Syst. Evol. Microbiol.">
        <title>The Global Catalogue of Microorganisms (GCM) 10K type strain sequencing project: providing services to taxonomists for standard genome sequencing and annotation.</title>
        <authorList>
            <consortium name="The Broad Institute Genomics Platform"/>
            <consortium name="The Broad Institute Genome Sequencing Center for Infectious Disease"/>
            <person name="Wu L."/>
            <person name="Ma J."/>
        </authorList>
    </citation>
    <scope>NUCLEOTIDE SEQUENCE [LARGE SCALE GENOMIC DNA]</scope>
    <source>
        <strain evidence="5">CGMCC 1.12942</strain>
    </source>
</reference>
<evidence type="ECO:0000313" key="4">
    <source>
        <dbReference type="EMBL" id="MFC7440561.1"/>
    </source>
</evidence>
<organism evidence="4 5">
    <name type="scientific">Laceyella putida</name>
    <dbReference type="NCBI Taxonomy" id="110101"/>
    <lineage>
        <taxon>Bacteria</taxon>
        <taxon>Bacillati</taxon>
        <taxon>Bacillota</taxon>
        <taxon>Bacilli</taxon>
        <taxon>Bacillales</taxon>
        <taxon>Thermoactinomycetaceae</taxon>
        <taxon>Laceyella</taxon>
    </lineage>
</organism>
<dbReference type="InterPro" id="IPR001509">
    <property type="entry name" value="Epimerase_deHydtase"/>
</dbReference>
<dbReference type="Gene3D" id="3.40.50.720">
    <property type="entry name" value="NAD(P)-binding Rossmann-like Domain"/>
    <property type="match status" value="1"/>
</dbReference>
<comment type="subcellular location">
    <subcellularLocation>
        <location evidence="1">Membrane</location>
    </subcellularLocation>
</comment>
<keyword evidence="2" id="KW-0472">Membrane</keyword>
<dbReference type="Proteomes" id="UP001596500">
    <property type="component" value="Unassembled WGS sequence"/>
</dbReference>